<evidence type="ECO:0000313" key="13">
    <source>
        <dbReference type="Proteomes" id="UP000193467"/>
    </source>
</evidence>
<evidence type="ECO:0000256" key="6">
    <source>
        <dbReference type="ARBA" id="ARBA00022741"/>
    </source>
</evidence>
<dbReference type="AlphaFoldDB" id="A0A1Y2G218"/>
<keyword evidence="4" id="KW-0808">Transferase</keyword>
<keyword evidence="6" id="KW-0547">Nucleotide-binding</keyword>
<evidence type="ECO:0000256" key="8">
    <source>
        <dbReference type="ARBA" id="ARBA00022840"/>
    </source>
</evidence>
<dbReference type="InterPro" id="IPR000719">
    <property type="entry name" value="Prot_kinase_dom"/>
</dbReference>
<dbReference type="PANTHER" id="PTHR12209:SF0">
    <property type="entry name" value="EKC_KEOPS COMPLEX SUBUNIT TP53RK"/>
    <property type="match status" value="1"/>
</dbReference>
<evidence type="ECO:0000256" key="5">
    <source>
        <dbReference type="ARBA" id="ARBA00022694"/>
    </source>
</evidence>
<evidence type="ECO:0000256" key="1">
    <source>
        <dbReference type="ARBA" id="ARBA00010630"/>
    </source>
</evidence>
<dbReference type="Proteomes" id="UP000193467">
    <property type="component" value="Unassembled WGS sequence"/>
</dbReference>
<evidence type="ECO:0000256" key="3">
    <source>
        <dbReference type="ARBA" id="ARBA00022527"/>
    </source>
</evidence>
<evidence type="ECO:0000259" key="11">
    <source>
        <dbReference type="PROSITE" id="PS50011"/>
    </source>
</evidence>
<dbReference type="PANTHER" id="PTHR12209">
    <property type="entry name" value="NON-SPECIFIC SERINE/THREONINE PROTEIN KINASE"/>
    <property type="match status" value="1"/>
</dbReference>
<dbReference type="EC" id="2.7.11.1" evidence="2"/>
<keyword evidence="13" id="KW-1185">Reference proteome</keyword>
<dbReference type="GO" id="GO:0008033">
    <property type="term" value="P:tRNA processing"/>
    <property type="evidence" value="ECO:0007669"/>
    <property type="project" value="UniProtKB-KW"/>
</dbReference>
<dbReference type="GO" id="GO:0005524">
    <property type="term" value="F:ATP binding"/>
    <property type="evidence" value="ECO:0007669"/>
    <property type="project" value="UniProtKB-KW"/>
</dbReference>
<accession>A0A1Y2G218</accession>
<dbReference type="PROSITE" id="PS50011">
    <property type="entry name" value="PROTEIN_KINASE_DOM"/>
    <property type="match status" value="1"/>
</dbReference>
<gene>
    <name evidence="12" type="ORF">BCR35DRAFT_299817</name>
</gene>
<dbReference type="FunCoup" id="A0A1Y2G218">
    <property type="interactions" value="252"/>
</dbReference>
<dbReference type="InterPro" id="IPR008266">
    <property type="entry name" value="Tyr_kinase_AS"/>
</dbReference>
<dbReference type="FunFam" id="3.30.200.20:FF:000201">
    <property type="entry name" value="TP53-regulating kinase isoform X1"/>
    <property type="match status" value="1"/>
</dbReference>
<keyword evidence="3" id="KW-0723">Serine/threonine-protein kinase</keyword>
<keyword evidence="7" id="KW-0418">Kinase</keyword>
<comment type="caution">
    <text evidence="12">The sequence shown here is derived from an EMBL/GenBank/DDBJ whole genome shotgun (WGS) entry which is preliminary data.</text>
</comment>
<dbReference type="STRING" id="106004.A0A1Y2G218"/>
<dbReference type="OrthoDB" id="3399at2759"/>
<evidence type="ECO:0000313" key="12">
    <source>
        <dbReference type="EMBL" id="ORY90228.1"/>
    </source>
</evidence>
<dbReference type="InterPro" id="IPR022495">
    <property type="entry name" value="Bud32"/>
</dbReference>
<proteinExistence type="inferred from homology"/>
<dbReference type="NCBIfam" id="TIGR03724">
    <property type="entry name" value="arch_bud32"/>
    <property type="match status" value="1"/>
</dbReference>
<dbReference type="Gene3D" id="3.30.200.20">
    <property type="entry name" value="Phosphorylase Kinase, domain 1"/>
    <property type="match status" value="1"/>
</dbReference>
<dbReference type="SUPFAM" id="SSF56112">
    <property type="entry name" value="Protein kinase-like (PK-like)"/>
    <property type="match status" value="1"/>
</dbReference>
<evidence type="ECO:0000256" key="9">
    <source>
        <dbReference type="ARBA" id="ARBA00047899"/>
    </source>
</evidence>
<comment type="catalytic activity">
    <reaction evidence="9">
        <text>L-threonyl-[protein] + ATP = O-phospho-L-threonyl-[protein] + ADP + H(+)</text>
        <dbReference type="Rhea" id="RHEA:46608"/>
        <dbReference type="Rhea" id="RHEA-COMP:11060"/>
        <dbReference type="Rhea" id="RHEA-COMP:11605"/>
        <dbReference type="ChEBI" id="CHEBI:15378"/>
        <dbReference type="ChEBI" id="CHEBI:30013"/>
        <dbReference type="ChEBI" id="CHEBI:30616"/>
        <dbReference type="ChEBI" id="CHEBI:61977"/>
        <dbReference type="ChEBI" id="CHEBI:456216"/>
        <dbReference type="EC" id="2.7.11.1"/>
    </reaction>
</comment>
<dbReference type="PROSITE" id="PS00109">
    <property type="entry name" value="PROTEIN_KINASE_TYR"/>
    <property type="match status" value="1"/>
</dbReference>
<dbReference type="GO" id="GO:0070525">
    <property type="term" value="P:tRNA threonylcarbamoyladenosine metabolic process"/>
    <property type="evidence" value="ECO:0007669"/>
    <property type="project" value="TreeGrafter"/>
</dbReference>
<dbReference type="Gene3D" id="1.10.510.10">
    <property type="entry name" value="Transferase(Phosphotransferase) domain 1"/>
    <property type="match status" value="1"/>
</dbReference>
<dbReference type="EMBL" id="MCGR01000004">
    <property type="protein sequence ID" value="ORY90228.1"/>
    <property type="molecule type" value="Genomic_DNA"/>
</dbReference>
<organism evidence="12 13">
    <name type="scientific">Leucosporidium creatinivorum</name>
    <dbReference type="NCBI Taxonomy" id="106004"/>
    <lineage>
        <taxon>Eukaryota</taxon>
        <taxon>Fungi</taxon>
        <taxon>Dikarya</taxon>
        <taxon>Basidiomycota</taxon>
        <taxon>Pucciniomycotina</taxon>
        <taxon>Microbotryomycetes</taxon>
        <taxon>Leucosporidiales</taxon>
        <taxon>Leucosporidium</taxon>
    </lineage>
</organism>
<dbReference type="GO" id="GO:0005634">
    <property type="term" value="C:nucleus"/>
    <property type="evidence" value="ECO:0007669"/>
    <property type="project" value="TreeGrafter"/>
</dbReference>
<dbReference type="Pfam" id="PF06293">
    <property type="entry name" value="Kdo"/>
    <property type="match status" value="1"/>
</dbReference>
<comment type="catalytic activity">
    <reaction evidence="10">
        <text>L-seryl-[protein] + ATP = O-phospho-L-seryl-[protein] + ADP + H(+)</text>
        <dbReference type="Rhea" id="RHEA:17989"/>
        <dbReference type="Rhea" id="RHEA-COMP:9863"/>
        <dbReference type="Rhea" id="RHEA-COMP:11604"/>
        <dbReference type="ChEBI" id="CHEBI:15378"/>
        <dbReference type="ChEBI" id="CHEBI:29999"/>
        <dbReference type="ChEBI" id="CHEBI:30616"/>
        <dbReference type="ChEBI" id="CHEBI:83421"/>
        <dbReference type="ChEBI" id="CHEBI:456216"/>
        <dbReference type="EC" id="2.7.11.1"/>
    </reaction>
</comment>
<evidence type="ECO:0000256" key="4">
    <source>
        <dbReference type="ARBA" id="ARBA00022679"/>
    </source>
</evidence>
<evidence type="ECO:0000256" key="7">
    <source>
        <dbReference type="ARBA" id="ARBA00022777"/>
    </source>
</evidence>
<dbReference type="GO" id="GO:0005829">
    <property type="term" value="C:cytosol"/>
    <property type="evidence" value="ECO:0007669"/>
    <property type="project" value="TreeGrafter"/>
</dbReference>
<dbReference type="InterPro" id="IPR011009">
    <property type="entry name" value="Kinase-like_dom_sf"/>
</dbReference>
<evidence type="ECO:0000256" key="10">
    <source>
        <dbReference type="ARBA" id="ARBA00048679"/>
    </source>
</evidence>
<reference evidence="12 13" key="1">
    <citation type="submission" date="2016-07" db="EMBL/GenBank/DDBJ databases">
        <title>Pervasive Adenine N6-methylation of Active Genes in Fungi.</title>
        <authorList>
            <consortium name="DOE Joint Genome Institute"/>
            <person name="Mondo S.J."/>
            <person name="Dannebaum R.O."/>
            <person name="Kuo R.C."/>
            <person name="Labutti K."/>
            <person name="Haridas S."/>
            <person name="Kuo A."/>
            <person name="Salamov A."/>
            <person name="Ahrendt S.R."/>
            <person name="Lipzen A."/>
            <person name="Sullivan W."/>
            <person name="Andreopoulos W.B."/>
            <person name="Clum A."/>
            <person name="Lindquist E."/>
            <person name="Daum C."/>
            <person name="Ramamoorthy G.K."/>
            <person name="Gryganskyi A."/>
            <person name="Culley D."/>
            <person name="Magnuson J.K."/>
            <person name="James T.Y."/>
            <person name="O'Malley M.A."/>
            <person name="Stajich J.E."/>
            <person name="Spatafora J.W."/>
            <person name="Visel A."/>
            <person name="Grigoriev I.V."/>
        </authorList>
    </citation>
    <scope>NUCLEOTIDE SEQUENCE [LARGE SCALE GENOMIC DNA]</scope>
    <source>
        <strain evidence="12 13">62-1032</strain>
    </source>
</reference>
<dbReference type="InParanoid" id="A0A1Y2G218"/>
<keyword evidence="8" id="KW-0067">ATP-binding</keyword>
<keyword evidence="5" id="KW-0819">tRNA processing</keyword>
<name>A0A1Y2G218_9BASI</name>
<evidence type="ECO:0000256" key="2">
    <source>
        <dbReference type="ARBA" id="ARBA00012513"/>
    </source>
</evidence>
<dbReference type="GO" id="GO:0000408">
    <property type="term" value="C:EKC/KEOPS complex"/>
    <property type="evidence" value="ECO:0007669"/>
    <property type="project" value="UniProtKB-ARBA"/>
</dbReference>
<comment type="similarity">
    <text evidence="1">Belongs to the protein kinase superfamily. BUD32 family.</text>
</comment>
<feature type="domain" description="Protein kinase" evidence="11">
    <location>
        <begin position="24"/>
        <end position="302"/>
    </location>
</feature>
<sequence>MPSLSKDVKAQVEATRLPPILSLIEQSQLIKQGAEAKVYKSTLFPSPLCTPSSSSSPPPPALPVLLKHRFPKTYRHSTLDALLTRQRVTGESRALVRCLKAGVKVPGLRCVDVKQGVLGMEWIEGWSVREVLGGGQEGDELPDEDGEEEEEEPDDVQEMLKGLGVDHDSLLQAVGAEIAKMHLAEVIHGDLTTSNMMVRLLPTRASPNDPLFEVVLIDFGLSSVSFLPEDRAVDLYVLERAFASTHPVSLLPSGEEGVPHFEQVLLGYKRAVEEKGKKGECSRIEKRLEEVRMRGRKRSMVG</sequence>
<dbReference type="GO" id="GO:0004674">
    <property type="term" value="F:protein serine/threonine kinase activity"/>
    <property type="evidence" value="ECO:0007669"/>
    <property type="project" value="UniProtKB-KW"/>
</dbReference>
<protein>
    <recommendedName>
        <fullName evidence="2">non-specific serine/threonine protein kinase</fullName>
        <ecNumber evidence="2">2.7.11.1</ecNumber>
    </recommendedName>
</protein>